<dbReference type="EMBL" id="JWIC01000004">
    <property type="protein sequence ID" value="KID58255.1"/>
    <property type="molecule type" value="Genomic_DNA"/>
</dbReference>
<evidence type="ECO:0000313" key="1">
    <source>
        <dbReference type="EMBL" id="KID58255.1"/>
    </source>
</evidence>
<gene>
    <name evidence="1" type="ORF">JF50_06125</name>
</gene>
<evidence type="ECO:0000313" key="2">
    <source>
        <dbReference type="Proteomes" id="UP000031327"/>
    </source>
</evidence>
<accession>A0A0C1QG10</accession>
<protein>
    <recommendedName>
        <fullName evidence="3">Phage tail protein I</fullName>
    </recommendedName>
</protein>
<dbReference type="AlphaFoldDB" id="A0A0C1QG10"/>
<dbReference type="OrthoDB" id="90759at2"/>
<organism evidence="1 2">
    <name type="scientific">Pseudoalteromonas luteoviolacea</name>
    <dbReference type="NCBI Taxonomy" id="43657"/>
    <lineage>
        <taxon>Bacteria</taxon>
        <taxon>Pseudomonadati</taxon>
        <taxon>Pseudomonadota</taxon>
        <taxon>Gammaproteobacteria</taxon>
        <taxon>Alteromonadales</taxon>
        <taxon>Pseudoalteromonadaceae</taxon>
        <taxon>Pseudoalteromonas</taxon>
    </lineage>
</organism>
<dbReference type="NCBIfam" id="TIGR01634">
    <property type="entry name" value="tail_P2_I"/>
    <property type="match status" value="1"/>
</dbReference>
<proteinExistence type="predicted"/>
<sequence length="336" mass="37211">MSDKSLLPHNGSNLEHHLEQRLSHTREQFDTRTVIPEYIGSQWDPMTCPESLLPWLAWALSVDEWKEDWPVETKRAMIANSVTVHKHKGTVGAVKRALASLGLEIEFFEWFDDVDDVYLAPHHSGEPHTFTFIAWANDVPYTSRAVVLDQKLYDAIHRVTNQTKPQRAHFDFLVGMKMSSQIAAASSGHGFASSRLYAKVMPHTKKRAGSNTLSLAGAISGHRTASSRYYAASSSERKITSSAQPGCALVIRKQVPLVSRQRINTASERKLRAGAKLGFGASLSTGSGQVVRTYIRSDQTMPSRMIEFSSRIAGAMSNSAKQTTVCRLYFNAVSAS</sequence>
<name>A0A0C1QG10_9GAMM</name>
<comment type="caution">
    <text evidence="1">The sequence shown here is derived from an EMBL/GenBank/DDBJ whole genome shotgun (WGS) entry which is preliminary data.</text>
</comment>
<dbReference type="InterPro" id="IPR006521">
    <property type="entry name" value="Tail_protein_I"/>
</dbReference>
<dbReference type="Pfam" id="PF09684">
    <property type="entry name" value="Tail_P2_I"/>
    <property type="match status" value="1"/>
</dbReference>
<dbReference type="Proteomes" id="UP000031327">
    <property type="component" value="Unassembled WGS sequence"/>
</dbReference>
<dbReference type="RefSeq" id="WP_039608548.1">
    <property type="nucleotide sequence ID" value="NZ_JWIC01000004.1"/>
</dbReference>
<evidence type="ECO:0008006" key="3">
    <source>
        <dbReference type="Google" id="ProtNLM"/>
    </source>
</evidence>
<reference evidence="1 2" key="1">
    <citation type="submission" date="2014-12" db="EMBL/GenBank/DDBJ databases">
        <title>Draft Genome Sequence of Pseudoalteromonas luteoviolacea HI1.</title>
        <authorList>
            <person name="Asahina A.Y."/>
            <person name="Hadfield M.G."/>
        </authorList>
    </citation>
    <scope>NUCLEOTIDE SEQUENCE [LARGE SCALE GENOMIC DNA]</scope>
    <source>
        <strain evidence="1 2">HI1</strain>
    </source>
</reference>